<dbReference type="InterPro" id="IPR001589">
    <property type="entry name" value="Actinin_actin-bd_CS"/>
</dbReference>
<dbReference type="Gene3D" id="1.20.58.60">
    <property type="match status" value="13"/>
</dbReference>
<dbReference type="FunFam" id="1.20.58.60:FF:000172">
    <property type="entry name" value="Spectrin beta chain"/>
    <property type="match status" value="1"/>
</dbReference>
<comment type="similarity">
    <text evidence="2">Belongs to the spectrin family.</text>
</comment>
<dbReference type="Gene3D" id="1.10.418.10">
    <property type="entry name" value="Calponin-like domain"/>
    <property type="match status" value="2"/>
</dbReference>
<dbReference type="PROSITE" id="PS50002">
    <property type="entry name" value="SH3"/>
    <property type="match status" value="1"/>
</dbReference>
<feature type="region of interest" description="Disordered" evidence="14">
    <location>
        <begin position="730"/>
        <end position="752"/>
    </location>
</feature>
<proteinExistence type="inferred from homology"/>
<dbReference type="SUPFAM" id="SSF50044">
    <property type="entry name" value="SH3-domain"/>
    <property type="match status" value="1"/>
</dbReference>
<keyword evidence="3 12" id="KW-0728">SH3 domain</keyword>
<dbReference type="PROSITE" id="PS00020">
    <property type="entry name" value="ACTININ_2"/>
    <property type="match status" value="1"/>
</dbReference>
<sequence length="2017" mass="231040">MATQAAHGFEQGRIKKLQDERETIQKKTFTKWMNSFLGPAGHRVGDLFTDLSDGRLLIKLLEVLSGEKIGHAGRGRLRINKIENVGKAIHFLQEKKVNLENIGAEDIVDGNPRLILGLIWTIILRFQIQDIQLEDESSEMKSAKEALLLWCQRKTHGYAGVSVKNFSSSWKSGLAFNALIHKHRPDLIDYSALRPSQHLHNLNNAFDVAEKELGLSRLLDAEDVDVPRPDDKSIMTYLVTYYHYFSKMKAEETGGRRLNKIIGLMVEIENMKTEYDEMTTALLEWIEKTIVRLSNRSFPNSLPEMQQLMTDFKTYRTVEKPPKYTERSNLEIQLFNIQMKLRASRQKTWYPPEGKLVSDINKAWVRLEAAEHEREVALRKELMRQEKLLQLAEKFARKAALRESWLSDMGQVLQELDKGKDKSAVDAALKRHEAISADVHAGESRIQVVRDLCAELTTEKYHDSPAIQSRQGVIERKWSDLLAALEACKSTLSCYHDLMSVFSEMSDCLATMAQIEVSLKSEDYGKHLLGVQDLLQKYSLTEADITTQTDRAKALKTQSRKFVDEKHPDSAKIVARSRDLDEASQRLHTFSATRKDRLQESLRVQEFFLQVDEEEAWIREREPQASSTDYGKDHSGVVALQQKHQALEAEIQGHQPHFEAVCKDGAKLKSGGQLSSKTIGHRVSTLQDRWRKLGEMTTSRKARLGDAAQAQQYYSDANEVEAWLKEKEPLVSSQNYGRDDASSKSLLKSHESAENEIRLYSSEIDRLKELSRKVIEGSTTTTPHYERSISPVDEEPVEEEEYEVEYESEEFETREMEREVEEEVAIPQVKTLYRYQGQGMGFSKGEIFILASKKNKDWWAVRRQNGQEGFVPANYVKEVDPLKTTKTVKRKEMVSVPVKVKRKRMEKRRIGGRRSGAKRPAIGRRTGPGFGGGKSDTQSVPGRQQAINGAYDKLVQTSEARCKRLEDSVKQFGLFRECDDVESWITEKEAIMGAEEKGSHKERVEAMQKKFDTFVTDLAATSGRVRDIHSEAEKMVKVGHSRARDIQTRQLQLKQRWEKLQKLKQTKEQLLAQAQSMLQFQQLCDETLSWINEKDQTLSTEDCGRDLPSVQALQRKHMALERELAPVEERLHTLTGTARQVASANPSEAKAVRDRQSEITALWENLKGKAASRKVQLENAFLLQTFLANSKELLTWASETVSVLSSDDLAKDVPGAEEMMERNQEIRAEIDAKNEKFDHLASLAKQLSPSRGRATLGGGGGGGGEEEVQERAQHLMTERQALREVWEKRNRKLKQCCELQTSVDSVEALIKKHSDFEGTSVSHEERTRALSDQANRLIHAGHYATARVAERRDVVIGRRQKLKTVSSARAGKLQDSLAWQNFRRDANEVGDWIHEKLTVATDESYRDPTNLQSKLQKHQAFEAERSSNKDRVDSVCKTGNDLVSREHYNSEEIRERIHTLSEEWEQLTSASAEKGKRLKEAWELQRFLRASEDELVWCREADTLLCNDDIGRDLQSVRFLLKIHQQLETDLALHQEQLTALRQKAQELVDQHHFESLSIQKKIKEVNDRFSRLLEPASERRQQLEDSLKLQQFYREIEGELQWVKEHKSLADSPDYGKSLTGVQNLQKKHQYYQAANEADAWMNDKAGVAANQDYGRDEDAAVKALKKHKLLYYTLEEDVEGYVVVVEDLEQESKRLVMADHFDSTNITARQAQVDEQLAGLQTLTAARRSKLEESIQLHQYIRDVDEVMSWVREKQSVASAEEYGKDFDHLLVLQKKFEEFKRDVNAGMERYTAANGLARRLVAEGHSDTVLIKEKQDTTRSGWNKLQEMIQFREKKLAHYHEIHRFNRDAGEILGRVKDKEGSIPHDDLGKSVATVQVLQRKHETFEREVFALGNKTRFLECEEFPVACDRGMREEIRSQETRLMKMSETLQTVQSNLTQHSIAIDEVRLRQDILDVKQSVRFTLINQKNPGASVSEAFVPDIKSSSFQKPEMDMNVASGFPKFAQQLEEFQKPV</sequence>
<dbReference type="GO" id="GO:0003779">
    <property type="term" value="F:actin binding"/>
    <property type="evidence" value="ECO:0007669"/>
    <property type="project" value="UniProtKB-KW"/>
</dbReference>
<dbReference type="InterPro" id="IPR001715">
    <property type="entry name" value="CH_dom"/>
</dbReference>
<feature type="compositionally biased region" description="Basic residues" evidence="14">
    <location>
        <begin position="904"/>
        <end position="917"/>
    </location>
</feature>
<dbReference type="InterPro" id="IPR036028">
    <property type="entry name" value="SH3-like_dom_sf"/>
</dbReference>
<evidence type="ECO:0000313" key="18">
    <source>
        <dbReference type="Proteomes" id="UP001174909"/>
    </source>
</evidence>
<protein>
    <submittedName>
        <fullName evidence="17">Spectrin beta chain, non-erythrocytic 1</fullName>
    </submittedName>
</protein>
<dbReference type="GO" id="GO:0005737">
    <property type="term" value="C:cytoplasm"/>
    <property type="evidence" value="ECO:0007669"/>
    <property type="project" value="UniProtKB-ARBA"/>
</dbReference>
<keyword evidence="18" id="KW-1185">Reference proteome</keyword>
<dbReference type="GO" id="GO:0051693">
    <property type="term" value="P:actin filament capping"/>
    <property type="evidence" value="ECO:0007669"/>
    <property type="project" value="UniProtKB-KW"/>
</dbReference>
<keyword evidence="7" id="KW-0344">Guanine-nucleotide releasing factor</keyword>
<keyword evidence="10" id="KW-0009">Actin-binding</keyword>
<feature type="domain" description="SH3" evidence="15">
    <location>
        <begin position="824"/>
        <end position="881"/>
    </location>
</feature>
<keyword evidence="9" id="KW-0677">Repeat</keyword>
<dbReference type="InterPro" id="IPR001452">
    <property type="entry name" value="SH3_domain"/>
</dbReference>
<evidence type="ECO:0000313" key="17">
    <source>
        <dbReference type="EMBL" id="CAI8040979.1"/>
    </source>
</evidence>
<dbReference type="FunFam" id="1.20.58.60:FF:000020">
    <property type="entry name" value="Spectrin alpha chain, non-erythrocytic 1"/>
    <property type="match status" value="2"/>
</dbReference>
<keyword evidence="5" id="KW-0963">Cytoplasm</keyword>
<evidence type="ECO:0000256" key="13">
    <source>
        <dbReference type="SAM" id="Coils"/>
    </source>
</evidence>
<keyword evidence="6" id="KW-0597">Phosphoprotein</keyword>
<evidence type="ECO:0000256" key="6">
    <source>
        <dbReference type="ARBA" id="ARBA00022553"/>
    </source>
</evidence>
<evidence type="ECO:0000256" key="12">
    <source>
        <dbReference type="PROSITE-ProRule" id="PRU00192"/>
    </source>
</evidence>
<dbReference type="EMBL" id="CASHTH010003153">
    <property type="protein sequence ID" value="CAI8040979.1"/>
    <property type="molecule type" value="Genomic_DNA"/>
</dbReference>
<dbReference type="InterPro" id="IPR036872">
    <property type="entry name" value="CH_dom_sf"/>
</dbReference>
<feature type="region of interest" description="Disordered" evidence="14">
    <location>
        <begin position="777"/>
        <end position="799"/>
    </location>
</feature>
<dbReference type="PROSITE" id="PS50021">
    <property type="entry name" value="CH"/>
    <property type="match status" value="2"/>
</dbReference>
<feature type="region of interest" description="Disordered" evidence="14">
    <location>
        <begin position="904"/>
        <end position="942"/>
    </location>
</feature>
<dbReference type="SMART" id="SM00326">
    <property type="entry name" value="SH3"/>
    <property type="match status" value="1"/>
</dbReference>
<name>A0AA35T493_GEOBA</name>
<dbReference type="PANTHER" id="PTHR11915">
    <property type="entry name" value="SPECTRIN/FILAMIN RELATED CYTOSKELETAL PROTEIN"/>
    <property type="match status" value="1"/>
</dbReference>
<evidence type="ECO:0000259" key="15">
    <source>
        <dbReference type="PROSITE" id="PS50002"/>
    </source>
</evidence>
<organism evidence="17 18">
    <name type="scientific">Geodia barretti</name>
    <name type="common">Barrett's horny sponge</name>
    <dbReference type="NCBI Taxonomy" id="519541"/>
    <lineage>
        <taxon>Eukaryota</taxon>
        <taxon>Metazoa</taxon>
        <taxon>Porifera</taxon>
        <taxon>Demospongiae</taxon>
        <taxon>Heteroscleromorpha</taxon>
        <taxon>Tetractinellida</taxon>
        <taxon>Astrophorina</taxon>
        <taxon>Geodiidae</taxon>
        <taxon>Geodia</taxon>
    </lineage>
</organism>
<dbReference type="InterPro" id="IPR018159">
    <property type="entry name" value="Spectrin/alpha-actinin"/>
</dbReference>
<dbReference type="CDD" id="cd21194">
    <property type="entry name" value="CH_beta_spectrin_rpt2"/>
    <property type="match status" value="1"/>
</dbReference>
<evidence type="ECO:0000259" key="16">
    <source>
        <dbReference type="PROSITE" id="PS50021"/>
    </source>
</evidence>
<evidence type="ECO:0000256" key="10">
    <source>
        <dbReference type="ARBA" id="ARBA00023203"/>
    </source>
</evidence>
<dbReference type="SUPFAM" id="SSF46966">
    <property type="entry name" value="Spectrin repeat"/>
    <property type="match status" value="11"/>
</dbReference>
<dbReference type="CDD" id="cd00174">
    <property type="entry name" value="SH3"/>
    <property type="match status" value="1"/>
</dbReference>
<dbReference type="Pfam" id="PF00435">
    <property type="entry name" value="Spectrin"/>
    <property type="match status" value="14"/>
</dbReference>
<dbReference type="Gene3D" id="2.60.210.10">
    <property type="entry name" value="Apoptosis, Tumor Necrosis Factor Receptor Associated Protein 2, Chain A"/>
    <property type="match status" value="1"/>
</dbReference>
<keyword evidence="11" id="KW-0206">Cytoskeleton</keyword>
<feature type="domain" description="Calponin-homology (CH)" evidence="16">
    <location>
        <begin position="141"/>
        <end position="246"/>
    </location>
</feature>
<keyword evidence="4" id="KW-0117">Actin capping</keyword>
<dbReference type="SMART" id="SM00150">
    <property type="entry name" value="SPEC"/>
    <property type="match status" value="13"/>
</dbReference>
<dbReference type="InterPro" id="IPR008974">
    <property type="entry name" value="TRAF-like"/>
</dbReference>
<dbReference type="Proteomes" id="UP001174909">
    <property type="component" value="Unassembled WGS sequence"/>
</dbReference>
<gene>
    <name evidence="17" type="ORF">GBAR_LOCUS22770</name>
</gene>
<dbReference type="CDD" id="cd21193">
    <property type="entry name" value="CH_beta_spectrin_rpt1"/>
    <property type="match status" value="1"/>
</dbReference>
<dbReference type="PROSITE" id="PS00019">
    <property type="entry name" value="ACTININ_1"/>
    <property type="match status" value="1"/>
</dbReference>
<evidence type="ECO:0000256" key="8">
    <source>
        <dbReference type="ARBA" id="ARBA00022701"/>
    </source>
</evidence>
<dbReference type="FunFam" id="1.10.418.10:FF:000004">
    <property type="entry name" value="Spectrin beta chain"/>
    <property type="match status" value="1"/>
</dbReference>
<accession>A0AA35T493</accession>
<feature type="domain" description="Calponin-homology (CH)" evidence="16">
    <location>
        <begin position="23"/>
        <end position="127"/>
    </location>
</feature>
<evidence type="ECO:0000256" key="11">
    <source>
        <dbReference type="ARBA" id="ARBA00023212"/>
    </source>
</evidence>
<dbReference type="Gene3D" id="2.30.30.40">
    <property type="entry name" value="SH3 Domains"/>
    <property type="match status" value="1"/>
</dbReference>
<dbReference type="Pfam" id="PF00307">
    <property type="entry name" value="CH"/>
    <property type="match status" value="2"/>
</dbReference>
<keyword evidence="13" id="KW-0175">Coiled coil</keyword>
<dbReference type="SMART" id="SM00033">
    <property type="entry name" value="CH"/>
    <property type="match status" value="2"/>
</dbReference>
<comment type="subcellular location">
    <subcellularLocation>
        <location evidence="1">Cytoplasm</location>
        <location evidence="1">Cytoskeleton</location>
    </subcellularLocation>
</comment>
<feature type="compositionally biased region" description="Basic and acidic residues" evidence="14">
    <location>
        <begin position="737"/>
        <end position="752"/>
    </location>
</feature>
<dbReference type="FunFam" id="1.20.58.60:FF:000019">
    <property type="entry name" value="Spectrin beta chain"/>
    <property type="match status" value="1"/>
</dbReference>
<dbReference type="InterPro" id="IPR002017">
    <property type="entry name" value="Spectrin_repeat"/>
</dbReference>
<comment type="caution">
    <text evidence="17">The sequence shown here is derived from an EMBL/GenBank/DDBJ whole genome shotgun (WGS) entry which is preliminary data.</text>
</comment>
<dbReference type="Pfam" id="PF14604">
    <property type="entry name" value="SH3_9"/>
    <property type="match status" value="1"/>
</dbReference>
<dbReference type="CDD" id="cd00176">
    <property type="entry name" value="SPEC"/>
    <property type="match status" value="6"/>
</dbReference>
<evidence type="ECO:0000256" key="7">
    <source>
        <dbReference type="ARBA" id="ARBA00022658"/>
    </source>
</evidence>
<keyword evidence="8" id="KW-0493">Microtubule</keyword>
<evidence type="ECO:0000256" key="4">
    <source>
        <dbReference type="ARBA" id="ARBA00022467"/>
    </source>
</evidence>
<evidence type="ECO:0000256" key="3">
    <source>
        <dbReference type="ARBA" id="ARBA00022443"/>
    </source>
</evidence>
<reference evidence="17" key="1">
    <citation type="submission" date="2023-03" db="EMBL/GenBank/DDBJ databases">
        <authorList>
            <person name="Steffen K."/>
            <person name="Cardenas P."/>
        </authorList>
    </citation>
    <scope>NUCLEOTIDE SEQUENCE</scope>
</reference>
<evidence type="ECO:0000256" key="9">
    <source>
        <dbReference type="ARBA" id="ARBA00022737"/>
    </source>
</evidence>
<feature type="coiled-coil region" evidence="13">
    <location>
        <begin position="1524"/>
        <end position="1551"/>
    </location>
</feature>
<dbReference type="SUPFAM" id="SSF47576">
    <property type="entry name" value="Calponin-homology domain, CH-domain"/>
    <property type="match status" value="1"/>
</dbReference>
<dbReference type="FunFam" id="1.10.418.10:FF:000001">
    <property type="entry name" value="Actinin alpha 1"/>
    <property type="match status" value="1"/>
</dbReference>
<dbReference type="GO" id="GO:0005874">
    <property type="term" value="C:microtubule"/>
    <property type="evidence" value="ECO:0007669"/>
    <property type="project" value="UniProtKB-KW"/>
</dbReference>
<evidence type="ECO:0000256" key="2">
    <source>
        <dbReference type="ARBA" id="ARBA00006826"/>
    </source>
</evidence>
<evidence type="ECO:0000256" key="5">
    <source>
        <dbReference type="ARBA" id="ARBA00022490"/>
    </source>
</evidence>
<evidence type="ECO:0000256" key="1">
    <source>
        <dbReference type="ARBA" id="ARBA00004245"/>
    </source>
</evidence>
<dbReference type="GO" id="GO:0005085">
    <property type="term" value="F:guanyl-nucleotide exchange factor activity"/>
    <property type="evidence" value="ECO:0007669"/>
    <property type="project" value="UniProtKB-KW"/>
</dbReference>
<evidence type="ECO:0000256" key="14">
    <source>
        <dbReference type="SAM" id="MobiDB-lite"/>
    </source>
</evidence>